<sequence length="73" mass="8202">MKIQDIGFIAVLLVVLVMRKPRLCVVVGLACFGLSIPLFATWTFFTAQRLTYYAGAFILHAVLLQLFISTPRK</sequence>
<reference evidence="2 3" key="1">
    <citation type="submission" date="2017-09" db="EMBL/GenBank/DDBJ databases">
        <title>Depth-based differentiation of microbial function through sediment-hosted aquifers and enrichment of novel symbionts in the deep terrestrial subsurface.</title>
        <authorList>
            <person name="Probst A.J."/>
            <person name="Ladd B."/>
            <person name="Jarett J.K."/>
            <person name="Geller-Mcgrath D.E."/>
            <person name="Sieber C.M."/>
            <person name="Emerson J.B."/>
            <person name="Anantharaman K."/>
            <person name="Thomas B.C."/>
            <person name="Malmstrom R."/>
            <person name="Stieglmeier M."/>
            <person name="Klingl A."/>
            <person name="Woyke T."/>
            <person name="Ryan C.M."/>
            <person name="Banfield J.F."/>
        </authorList>
    </citation>
    <scope>NUCLEOTIDE SEQUENCE [LARGE SCALE GENOMIC DNA]</scope>
    <source>
        <strain evidence="2">CG22_combo_CG10-13_8_21_14_all_38_20</strain>
    </source>
</reference>
<feature type="transmembrane region" description="Helical" evidence="1">
    <location>
        <begin position="50"/>
        <end position="68"/>
    </location>
</feature>
<accession>A0A2H0BW73</accession>
<organism evidence="2 3">
    <name type="scientific">Candidatus Roizmanbacteria bacterium CG22_combo_CG10-13_8_21_14_all_38_20</name>
    <dbReference type="NCBI Taxonomy" id="1974862"/>
    <lineage>
        <taxon>Bacteria</taxon>
        <taxon>Candidatus Roizmaniibacteriota</taxon>
    </lineage>
</organism>
<proteinExistence type="predicted"/>
<dbReference type="AlphaFoldDB" id="A0A2H0BW73"/>
<keyword evidence="1" id="KW-1133">Transmembrane helix</keyword>
<evidence type="ECO:0000313" key="3">
    <source>
        <dbReference type="Proteomes" id="UP000231246"/>
    </source>
</evidence>
<keyword evidence="1" id="KW-0812">Transmembrane</keyword>
<dbReference type="EMBL" id="PCTA01000010">
    <property type="protein sequence ID" value="PIP61927.1"/>
    <property type="molecule type" value="Genomic_DNA"/>
</dbReference>
<keyword evidence="1" id="KW-0472">Membrane</keyword>
<comment type="caution">
    <text evidence="2">The sequence shown here is derived from an EMBL/GenBank/DDBJ whole genome shotgun (WGS) entry which is preliminary data.</text>
</comment>
<gene>
    <name evidence="2" type="ORF">COW99_01740</name>
</gene>
<feature type="transmembrane region" description="Helical" evidence="1">
    <location>
        <begin position="23"/>
        <end position="44"/>
    </location>
</feature>
<evidence type="ECO:0000256" key="1">
    <source>
        <dbReference type="SAM" id="Phobius"/>
    </source>
</evidence>
<evidence type="ECO:0000313" key="2">
    <source>
        <dbReference type="EMBL" id="PIP61927.1"/>
    </source>
</evidence>
<protein>
    <submittedName>
        <fullName evidence="2">Uncharacterized protein</fullName>
    </submittedName>
</protein>
<dbReference type="Proteomes" id="UP000231246">
    <property type="component" value="Unassembled WGS sequence"/>
</dbReference>
<name>A0A2H0BW73_9BACT</name>